<keyword evidence="2" id="KW-1185">Reference proteome</keyword>
<dbReference type="Proteomes" id="UP000318422">
    <property type="component" value="Unassembled WGS sequence"/>
</dbReference>
<dbReference type="OrthoDB" id="5289528at2"/>
<gene>
    <name evidence="1" type="ORF">ZRA01_08740</name>
</gene>
<protein>
    <submittedName>
        <fullName evidence="1">Uncharacterized protein</fullName>
    </submittedName>
</protein>
<evidence type="ECO:0000313" key="2">
    <source>
        <dbReference type="Proteomes" id="UP000318422"/>
    </source>
</evidence>
<dbReference type="RefSeq" id="WP_141349691.1">
    <property type="nucleotide sequence ID" value="NZ_BJNV01000010.1"/>
</dbReference>
<proteinExistence type="predicted"/>
<name>A0A4Y4CPC6_ZOORA</name>
<reference evidence="1 2" key="1">
    <citation type="submission" date="2019-06" db="EMBL/GenBank/DDBJ databases">
        <title>Whole genome shotgun sequence of Zoogloea ramigera NBRC 15342.</title>
        <authorList>
            <person name="Hosoyama A."/>
            <person name="Uohara A."/>
            <person name="Ohji S."/>
            <person name="Ichikawa N."/>
        </authorList>
    </citation>
    <scope>NUCLEOTIDE SEQUENCE [LARGE SCALE GENOMIC DNA]</scope>
    <source>
        <strain evidence="1 2">NBRC 15342</strain>
    </source>
</reference>
<comment type="caution">
    <text evidence="1">The sequence shown here is derived from an EMBL/GenBank/DDBJ whole genome shotgun (WGS) entry which is preliminary data.</text>
</comment>
<evidence type="ECO:0000313" key="1">
    <source>
        <dbReference type="EMBL" id="GEC94801.1"/>
    </source>
</evidence>
<sequence>MTLRDQLSELLPGLLPENPDSAVNGTSLLEAVRPRLQGEYTEATIRQHFSVMAGDPTSPIARVSQGHGYYLRAATPVVEAQDAVLTEVGVVEQPAEQDGGRSSQREEKFRALFIRYCEIGNRFPVHIEHTTAARQPAGVNKWKFPDVVVLDWDVGRISDAGYQIDRGLLEVKRSLGDQPFRLTSVELKVGLSLSSFRESFFQCVSNSKWAHHAYLVTANALQDETLVRELRRLGTSFDISVLSYGLSNEVLDQLPNAEVILRSNDQEIERLAAAISISRVSSGRAREALDWEHIEDVRTQSGDINDVFVWISRCLIDGRPYAFDDFKQIAQLEAGYR</sequence>
<dbReference type="AlphaFoldDB" id="A0A4Y4CPC6"/>
<dbReference type="EMBL" id="BJNV01000010">
    <property type="protein sequence ID" value="GEC94801.1"/>
    <property type="molecule type" value="Genomic_DNA"/>
</dbReference>
<organism evidence="1 2">
    <name type="scientific">Zoogloea ramigera</name>
    <dbReference type="NCBI Taxonomy" id="350"/>
    <lineage>
        <taxon>Bacteria</taxon>
        <taxon>Pseudomonadati</taxon>
        <taxon>Pseudomonadota</taxon>
        <taxon>Betaproteobacteria</taxon>
        <taxon>Rhodocyclales</taxon>
        <taxon>Zoogloeaceae</taxon>
        <taxon>Zoogloea</taxon>
    </lineage>
</organism>
<accession>A0A4Y4CPC6</accession>